<evidence type="ECO:0000313" key="3">
    <source>
        <dbReference type="EMBL" id="RKS44484.1"/>
    </source>
</evidence>
<dbReference type="RefSeq" id="WP_147428951.1">
    <property type="nucleotide sequence ID" value="NZ_CP044423.1"/>
</dbReference>
<evidence type="ECO:0000313" key="5">
    <source>
        <dbReference type="Proteomes" id="UP000326453"/>
    </source>
</evidence>
<dbReference type="EMBL" id="RBLI01000002">
    <property type="protein sequence ID" value="RKS44484.1"/>
    <property type="molecule type" value="Genomic_DNA"/>
</dbReference>
<dbReference type="Proteomes" id="UP000273626">
    <property type="component" value="Unassembled WGS sequence"/>
</dbReference>
<dbReference type="GeneID" id="51369665"/>
<accession>A0AAE6NS42</accession>
<gene>
    <name evidence="3" type="ORF">BDE18_3332</name>
    <name evidence="2" type="ORF">ESD82_03775</name>
</gene>
<organism evidence="2 5">
    <name type="scientific">Paracoccus pantotrophus</name>
    <name type="common">Thiosphaera pantotropha</name>
    <dbReference type="NCBI Taxonomy" id="82367"/>
    <lineage>
        <taxon>Bacteria</taxon>
        <taxon>Pseudomonadati</taxon>
        <taxon>Pseudomonadota</taxon>
        <taxon>Alphaproteobacteria</taxon>
        <taxon>Rhodobacterales</taxon>
        <taxon>Paracoccaceae</taxon>
        <taxon>Paracoccus</taxon>
    </lineage>
</organism>
<feature type="signal peptide" evidence="1">
    <location>
        <begin position="1"/>
        <end position="18"/>
    </location>
</feature>
<proteinExistence type="predicted"/>
<dbReference type="Proteomes" id="UP000326453">
    <property type="component" value="Chromosome 2"/>
</dbReference>
<evidence type="ECO:0000313" key="2">
    <source>
        <dbReference type="EMBL" id="QFG35319.1"/>
    </source>
</evidence>
<sequence>MRIYLAIMLFSFATPAHSGIADWCVEEYKAGNKKGGDHWAEAILKGGRTFDRREAKTAEECIKIHTGEEHTYIPSSKEFISTSNMQKNIEAEEAIQKSIKALEQRQAERELAVMKKLADSCERLYERDEITAITNQLCYQYFFSTGLPAN</sequence>
<evidence type="ECO:0000256" key="1">
    <source>
        <dbReference type="SAM" id="SignalP"/>
    </source>
</evidence>
<reference evidence="2 5" key="2">
    <citation type="submission" date="2019-01" db="EMBL/GenBank/DDBJ databases">
        <title>Complete Genome Sequence and Annotation of the Paracoccus pantotrophus type strain DSM 2944.</title>
        <authorList>
            <person name="Bockwoldt J.A."/>
            <person name="Zimmermann M."/>
            <person name="Tiso T."/>
            <person name="Blank L.M."/>
        </authorList>
    </citation>
    <scope>NUCLEOTIDE SEQUENCE [LARGE SCALE GENOMIC DNA]</scope>
    <source>
        <strain evidence="2 5">DSM 2944</strain>
    </source>
</reference>
<dbReference type="EMBL" id="CP044423">
    <property type="protein sequence ID" value="QFG35319.1"/>
    <property type="molecule type" value="Genomic_DNA"/>
</dbReference>
<name>A0AAE6NS42_PARPN</name>
<protein>
    <submittedName>
        <fullName evidence="2">Uncharacterized protein</fullName>
    </submittedName>
</protein>
<dbReference type="KEGG" id="ppan:ESD82_03775"/>
<reference evidence="3 4" key="1">
    <citation type="submission" date="2018-10" db="EMBL/GenBank/DDBJ databases">
        <title>Genomic Encyclopedia of Archaeal and Bacterial Type Strains, Phase II (KMG-II): from individual species to whole genera.</title>
        <authorList>
            <person name="Goeker M."/>
        </authorList>
    </citation>
    <scope>NUCLEOTIDE SEQUENCE [LARGE SCALE GENOMIC DNA]</scope>
    <source>
        <strain evidence="4">ATCC 35512 / DSM 2944 / CIP 106514 / LMD 82.5 / NBRC 102493 / NCCB 82005 / GB17</strain>
        <strain evidence="3">DSM 2944</strain>
    </source>
</reference>
<dbReference type="AlphaFoldDB" id="A0AAE6NS42"/>
<evidence type="ECO:0000313" key="4">
    <source>
        <dbReference type="Proteomes" id="UP000273626"/>
    </source>
</evidence>
<feature type="chain" id="PRO_5042039429" evidence="1">
    <location>
        <begin position="19"/>
        <end position="150"/>
    </location>
</feature>
<keyword evidence="1" id="KW-0732">Signal</keyword>
<keyword evidence="4" id="KW-1185">Reference proteome</keyword>